<gene>
    <name evidence="1" type="ORF">F4820DRAFT_213794</name>
</gene>
<name>A0ACB9Z8F0_9PEZI</name>
<dbReference type="Proteomes" id="UP001497700">
    <property type="component" value="Unassembled WGS sequence"/>
</dbReference>
<proteinExistence type="predicted"/>
<sequence length="505" mass="57961">MNKIPPEILLNIVDGLDAPLARYASVSRAFRQVIEARTFANIQLTSTEQSLTKFDAIFSNTRRRYFVRELEYKVELPDISKKRFKKLQSNREAAENNRVYTVAVSALFTRLQKWTDATEDLEKAPSFRLTISSSSPKDSYRPESPHQHEHDPAWEVRNSFKYIEFNELEVLPPLLCVNEFDHSGRSLHPNVMAVINKALPRMKSLLWELFTAPRRLEALRADLRASMASVLADTEFSNLEALDIYYEDTDPLNQDWEPENLLDANGDDPLSLAVNRISRLPKLRLLELRGTHILSPAVFDVDGENRDAWRFLEYLYLDVSKTTPGGGWYFTGDREKTMTSDERIESDSEASVAAFDSDDSDASDFLPDFRWRKLDGDIPWVDFRLHPDPITLNPFLIAMARAIVRMPALKRFACGFTDAADIYYYGPGVEKSGPMTIDKSNFFDSALSHGRWIMDFETEIPFNDEDPLFSDWVLPPELTETLEAAGHRIFLTRGYRHVHRCQPGC</sequence>
<evidence type="ECO:0000313" key="1">
    <source>
        <dbReference type="EMBL" id="KAI4867260.1"/>
    </source>
</evidence>
<reference evidence="1 2" key="1">
    <citation type="journal article" date="2022" name="New Phytol.">
        <title>Ecological generalism drives hyperdiversity of secondary metabolite gene clusters in xylarialean endophytes.</title>
        <authorList>
            <person name="Franco M.E.E."/>
            <person name="Wisecaver J.H."/>
            <person name="Arnold A.E."/>
            <person name="Ju Y.M."/>
            <person name="Slot J.C."/>
            <person name="Ahrendt S."/>
            <person name="Moore L.P."/>
            <person name="Eastman K.E."/>
            <person name="Scott K."/>
            <person name="Konkel Z."/>
            <person name="Mondo S.J."/>
            <person name="Kuo A."/>
            <person name="Hayes R.D."/>
            <person name="Haridas S."/>
            <person name="Andreopoulos B."/>
            <person name="Riley R."/>
            <person name="LaButti K."/>
            <person name="Pangilinan J."/>
            <person name="Lipzen A."/>
            <person name="Amirebrahimi M."/>
            <person name="Yan J."/>
            <person name="Adam C."/>
            <person name="Keymanesh K."/>
            <person name="Ng V."/>
            <person name="Louie K."/>
            <person name="Northen T."/>
            <person name="Drula E."/>
            <person name="Henrissat B."/>
            <person name="Hsieh H.M."/>
            <person name="Youens-Clark K."/>
            <person name="Lutzoni F."/>
            <person name="Miadlikowska J."/>
            <person name="Eastwood D.C."/>
            <person name="Hamelin R.C."/>
            <person name="Grigoriev I.V."/>
            <person name="U'Ren J.M."/>
        </authorList>
    </citation>
    <scope>NUCLEOTIDE SEQUENCE [LARGE SCALE GENOMIC DNA]</scope>
    <source>
        <strain evidence="1 2">CBS 119005</strain>
    </source>
</reference>
<protein>
    <submittedName>
        <fullName evidence="1">Uncharacterized protein</fullName>
    </submittedName>
</protein>
<keyword evidence="2" id="KW-1185">Reference proteome</keyword>
<evidence type="ECO:0000313" key="2">
    <source>
        <dbReference type="Proteomes" id="UP001497700"/>
    </source>
</evidence>
<dbReference type="EMBL" id="MU393449">
    <property type="protein sequence ID" value="KAI4867260.1"/>
    <property type="molecule type" value="Genomic_DNA"/>
</dbReference>
<organism evidence="1 2">
    <name type="scientific">Hypoxylon rubiginosum</name>
    <dbReference type="NCBI Taxonomy" id="110542"/>
    <lineage>
        <taxon>Eukaryota</taxon>
        <taxon>Fungi</taxon>
        <taxon>Dikarya</taxon>
        <taxon>Ascomycota</taxon>
        <taxon>Pezizomycotina</taxon>
        <taxon>Sordariomycetes</taxon>
        <taxon>Xylariomycetidae</taxon>
        <taxon>Xylariales</taxon>
        <taxon>Hypoxylaceae</taxon>
        <taxon>Hypoxylon</taxon>
    </lineage>
</organism>
<comment type="caution">
    <text evidence="1">The sequence shown here is derived from an EMBL/GenBank/DDBJ whole genome shotgun (WGS) entry which is preliminary data.</text>
</comment>
<accession>A0ACB9Z8F0</accession>